<dbReference type="EMBL" id="JAVXUO010003116">
    <property type="protein sequence ID" value="KAK2966562.1"/>
    <property type="molecule type" value="Genomic_DNA"/>
</dbReference>
<organism evidence="1 2">
    <name type="scientific">Escallonia rubra</name>
    <dbReference type="NCBI Taxonomy" id="112253"/>
    <lineage>
        <taxon>Eukaryota</taxon>
        <taxon>Viridiplantae</taxon>
        <taxon>Streptophyta</taxon>
        <taxon>Embryophyta</taxon>
        <taxon>Tracheophyta</taxon>
        <taxon>Spermatophyta</taxon>
        <taxon>Magnoliopsida</taxon>
        <taxon>eudicotyledons</taxon>
        <taxon>Gunneridae</taxon>
        <taxon>Pentapetalae</taxon>
        <taxon>asterids</taxon>
        <taxon>campanulids</taxon>
        <taxon>Escalloniales</taxon>
        <taxon>Escalloniaceae</taxon>
        <taxon>Escallonia</taxon>
    </lineage>
</organism>
<sequence length="129" mass="14458">MHPFLNLNRAISQPFRPLMSFRFTSPRGISGGQYRSTAAFIFSFSKTNSSTFDFFVPRPSVSFVGKNAVVEGNAEAMLGSLSWSLGGGRERRRRSSGGRARRMVNDFTMNWPPKRRPFTSLLGLNDTSE</sequence>
<accession>A0AA88QCL1</accession>
<feature type="non-terminal residue" evidence="1">
    <location>
        <position position="129"/>
    </location>
</feature>
<dbReference type="Proteomes" id="UP001187471">
    <property type="component" value="Unassembled WGS sequence"/>
</dbReference>
<proteinExistence type="predicted"/>
<evidence type="ECO:0000313" key="1">
    <source>
        <dbReference type="EMBL" id="KAK2966562.1"/>
    </source>
</evidence>
<keyword evidence="2" id="KW-1185">Reference proteome</keyword>
<comment type="caution">
    <text evidence="1">The sequence shown here is derived from an EMBL/GenBank/DDBJ whole genome shotgun (WGS) entry which is preliminary data.</text>
</comment>
<gene>
    <name evidence="1" type="ORF">RJ640_009334</name>
</gene>
<protein>
    <submittedName>
        <fullName evidence="1">Uncharacterized protein</fullName>
    </submittedName>
</protein>
<dbReference type="AlphaFoldDB" id="A0AA88QCL1"/>
<reference evidence="1" key="1">
    <citation type="submission" date="2022-12" db="EMBL/GenBank/DDBJ databases">
        <title>Draft genome assemblies for two species of Escallonia (Escalloniales).</title>
        <authorList>
            <person name="Chanderbali A."/>
            <person name="Dervinis C."/>
            <person name="Anghel I."/>
            <person name="Soltis D."/>
            <person name="Soltis P."/>
            <person name="Zapata F."/>
        </authorList>
    </citation>
    <scope>NUCLEOTIDE SEQUENCE</scope>
    <source>
        <strain evidence="1">UCBG92.1500</strain>
        <tissue evidence="1">Leaf</tissue>
    </source>
</reference>
<name>A0AA88QCL1_9ASTE</name>
<evidence type="ECO:0000313" key="2">
    <source>
        <dbReference type="Proteomes" id="UP001187471"/>
    </source>
</evidence>